<dbReference type="PANTHER" id="PTHR11280">
    <property type="entry name" value="GLUCOSAMINE-6-PHOSPHATE ISOMERASE"/>
    <property type="match status" value="1"/>
</dbReference>
<keyword evidence="15" id="KW-0472">Membrane</keyword>
<dbReference type="GO" id="GO:0006044">
    <property type="term" value="P:N-acetylglucosamine metabolic process"/>
    <property type="evidence" value="ECO:0007669"/>
    <property type="project" value="InterPro"/>
</dbReference>
<accession>A0A5F7ZY30</accession>
<dbReference type="Gene3D" id="3.40.50.1360">
    <property type="match status" value="1"/>
</dbReference>
<dbReference type="InterPro" id="IPR006148">
    <property type="entry name" value="Glc/Gal-6P_isomerase"/>
</dbReference>
<dbReference type="Ensembl" id="ENSMMUT00000097319.1">
    <property type="protein sequence ID" value="ENSMMUP00000070539.1"/>
    <property type="gene ID" value="ENSMMUG00000009273.4"/>
</dbReference>
<evidence type="ECO:0000256" key="4">
    <source>
        <dbReference type="ARBA" id="ARBA00011643"/>
    </source>
</evidence>
<dbReference type="PANTHER" id="PTHR11280:SF9">
    <property type="entry name" value="GLUCOSAMINE-6-PHOSPHATE ISOMERASE 2"/>
    <property type="match status" value="1"/>
</dbReference>
<comment type="catalytic activity">
    <reaction evidence="11">
        <text>alpha-D-glucosamine 6-phosphate + H2O = beta-D-fructose 6-phosphate + NH4(+)</text>
        <dbReference type="Rhea" id="RHEA:12172"/>
        <dbReference type="ChEBI" id="CHEBI:15377"/>
        <dbReference type="ChEBI" id="CHEBI:28938"/>
        <dbReference type="ChEBI" id="CHEBI:57634"/>
        <dbReference type="ChEBI" id="CHEBI:75989"/>
        <dbReference type="EC" id="3.5.99.6"/>
    </reaction>
    <physiologicalReaction direction="left-to-right" evidence="11">
        <dbReference type="Rhea" id="RHEA:12173"/>
    </physiologicalReaction>
    <physiologicalReaction direction="right-to-left" evidence="11">
        <dbReference type="Rhea" id="RHEA:12174"/>
    </physiologicalReaction>
</comment>
<evidence type="ECO:0000256" key="14">
    <source>
        <dbReference type="SAM" id="MobiDB-lite"/>
    </source>
</evidence>
<evidence type="ECO:0000256" key="12">
    <source>
        <dbReference type="ARBA" id="ARBA00050034"/>
    </source>
</evidence>
<evidence type="ECO:0000313" key="19">
    <source>
        <dbReference type="VGNC" id="VGNC:72978"/>
    </source>
</evidence>
<evidence type="ECO:0000313" key="17">
    <source>
        <dbReference type="Ensembl" id="ENSMMUP00000070539.1"/>
    </source>
</evidence>
<evidence type="ECO:0000256" key="13">
    <source>
        <dbReference type="ARBA" id="ARBA00050059"/>
    </source>
</evidence>
<dbReference type="HAMAP" id="MF_01241">
    <property type="entry name" value="GlcN6P_deamin"/>
    <property type="match status" value="1"/>
</dbReference>
<evidence type="ECO:0000256" key="9">
    <source>
        <dbReference type="ARBA" id="ARBA00023235"/>
    </source>
</evidence>
<reference evidence="17" key="3">
    <citation type="submission" date="2025-08" db="UniProtKB">
        <authorList>
            <consortium name="Ensembl"/>
        </authorList>
    </citation>
    <scope>IDENTIFICATION</scope>
    <source>
        <strain evidence="17">17573</strain>
    </source>
</reference>
<comment type="similarity">
    <text evidence="3">Belongs to the glucosamine/galactosamine-6-phosphate isomerase family.</text>
</comment>
<dbReference type="GO" id="GO:0005975">
    <property type="term" value="P:carbohydrate metabolic process"/>
    <property type="evidence" value="ECO:0007669"/>
    <property type="project" value="InterPro"/>
</dbReference>
<keyword evidence="10" id="KW-0119">Carbohydrate metabolism</keyword>
<feature type="transmembrane region" description="Helical" evidence="15">
    <location>
        <begin position="365"/>
        <end position="387"/>
    </location>
</feature>
<evidence type="ECO:0000256" key="5">
    <source>
        <dbReference type="ARBA" id="ARBA00012680"/>
    </source>
</evidence>
<dbReference type="GO" id="GO:0006048">
    <property type="term" value="P:UDP-N-acetylglucosamine biosynthetic process"/>
    <property type="evidence" value="ECO:0007669"/>
    <property type="project" value="UniProtKB-UniPathway"/>
</dbReference>
<dbReference type="GO" id="GO:0004342">
    <property type="term" value="F:glucosamine-6-phosphate deaminase activity"/>
    <property type="evidence" value="ECO:0007669"/>
    <property type="project" value="UniProtKB-EC"/>
</dbReference>
<dbReference type="FunFam" id="3.40.50.1360:FF:000004">
    <property type="entry name" value="Glucosamine-6-phosphate isomerase"/>
    <property type="match status" value="1"/>
</dbReference>
<dbReference type="InParanoid" id="A0A5F7ZY30"/>
<protein>
    <recommendedName>
        <fullName evidence="12">Glucosamine-6-phosphate deaminase 2</fullName>
        <ecNumber evidence="5">3.5.99.6</ecNumber>
    </recommendedName>
    <alternativeName>
        <fullName evidence="13">Glucosamine-6-phosphate isomerase 2</fullName>
    </alternativeName>
</protein>
<dbReference type="VEuPathDB" id="HostDB:ENSMMUG00000009273"/>
<reference evidence="17" key="4">
    <citation type="submission" date="2025-09" db="UniProtKB">
        <authorList>
            <consortium name="Ensembl"/>
        </authorList>
    </citation>
    <scope>IDENTIFICATION</scope>
    <source>
        <strain evidence="17">17573</strain>
    </source>
</reference>
<dbReference type="NCBIfam" id="TIGR00502">
    <property type="entry name" value="nagB"/>
    <property type="match status" value="1"/>
</dbReference>
<dbReference type="Proteomes" id="UP000006718">
    <property type="component" value="Chromosome 5"/>
</dbReference>
<dbReference type="InterPro" id="IPR037171">
    <property type="entry name" value="NagB/RpiA_transferase-like"/>
</dbReference>
<proteinExistence type="inferred from homology"/>
<gene>
    <name evidence="17 19" type="primary">GNPDA2</name>
</gene>
<keyword evidence="15" id="KW-0812">Transmembrane</keyword>
<evidence type="ECO:0000256" key="8">
    <source>
        <dbReference type="ARBA" id="ARBA00023054"/>
    </source>
</evidence>
<evidence type="ECO:0000256" key="3">
    <source>
        <dbReference type="ARBA" id="ARBA00005526"/>
    </source>
</evidence>
<dbReference type="UniPathway" id="UPA00113">
    <property type="reaction ID" value="UER00528"/>
</dbReference>
<keyword evidence="7" id="KW-0378">Hydrolase</keyword>
<dbReference type="VGNC" id="VGNC:72978">
    <property type="gene designation" value="GNPDA2"/>
</dbReference>
<evidence type="ECO:0000256" key="1">
    <source>
        <dbReference type="ARBA" id="ARBA00004496"/>
    </source>
</evidence>
<feature type="region of interest" description="Disordered" evidence="14">
    <location>
        <begin position="1"/>
        <end position="34"/>
    </location>
</feature>
<dbReference type="STRING" id="9544.ENSMMUP00000070539"/>
<evidence type="ECO:0000256" key="2">
    <source>
        <dbReference type="ARBA" id="ARBA00004775"/>
    </source>
</evidence>
<evidence type="ECO:0000256" key="7">
    <source>
        <dbReference type="ARBA" id="ARBA00022801"/>
    </source>
</evidence>
<dbReference type="InterPro" id="IPR004547">
    <property type="entry name" value="Glucosamine6P_isomerase"/>
</dbReference>
<comment type="subcellular location">
    <subcellularLocation>
        <location evidence="1">Cytoplasm</location>
    </subcellularLocation>
</comment>
<dbReference type="CDD" id="cd01399">
    <property type="entry name" value="GlcN6P_deaminase"/>
    <property type="match status" value="1"/>
</dbReference>
<sequence>MPWKLRSSKQEARPAAPHSDHFPESQLRGPKGSAHAQRLPAAPRFLPAPLSASGSVGFALHWSAGVARGWLGVACSRCSSVGRAIGSAGLNFCFWKLCVAIMRLVILDNYDLASEWAAKYICNRIIQFKPGQDRYFTLGLPTGSTPLGCYKKLIEYHKNGHLSFKYVKTFNMDEYVGLPRNHPESYHSYMWNNFFKHIDIDPNNAHILDGNAADLQAECDAFEKKIKEAGGIDLFVGGIGPDGHIAFNEPGSSLVSRTRLKTLAMDTILANAKYFDGDLSKVPTMALTVGVGTVMDAREVMILITGAHKAFALYKAIEEGVNHMWTVSAFQQHPRTIFVCDEDATLELRVKTVKYFKGCQTWHNLTLIFTNLILLLITRSTVVMTLMPMEIFMDLENNKLVSSLSLPLLFHQRRSCHQVMQDNFFSQHPTQIIIHNLLTLTVLMKSLLC</sequence>
<keyword evidence="9" id="KW-0413">Isomerase</keyword>
<dbReference type="GO" id="GO:0005737">
    <property type="term" value="C:cytoplasm"/>
    <property type="evidence" value="ECO:0007669"/>
    <property type="project" value="UniProtKB-SubCell"/>
</dbReference>
<evidence type="ECO:0000256" key="11">
    <source>
        <dbReference type="ARBA" id="ARBA00033665"/>
    </source>
</evidence>
<dbReference type="PROSITE" id="PS01161">
    <property type="entry name" value="GLC_GALNAC_ISOMERASE"/>
    <property type="match status" value="1"/>
</dbReference>
<evidence type="ECO:0000256" key="6">
    <source>
        <dbReference type="ARBA" id="ARBA00022490"/>
    </source>
</evidence>
<dbReference type="FunCoup" id="A0A5F7ZY30">
    <property type="interactions" value="2768"/>
</dbReference>
<name>A0A5F7ZY30_MACMU</name>
<dbReference type="Bgee" id="ENSMMUG00000009273">
    <property type="expression patterns" value="Expressed in hindlimb stylopod muscle and 21 other cell types or tissues"/>
</dbReference>
<reference evidence="18" key="1">
    <citation type="journal article" date="2007" name="Science">
        <title>Evolutionary and biomedical insights from the rhesus macaque genome.</title>
        <authorList>
            <person name="Gibbs R.A."/>
            <person name="Rogers J."/>
            <person name="Katze M.G."/>
            <person name="Bumgarner R."/>
            <person name="Weinstock G.M."/>
            <person name="Mardis E.R."/>
            <person name="Remington K.A."/>
            <person name="Strausberg R.L."/>
            <person name="Venter J.C."/>
            <person name="Wilson R.K."/>
            <person name="Batzer M.A."/>
            <person name="Bustamante C.D."/>
            <person name="Eichler E.E."/>
            <person name="Hahn M.W."/>
            <person name="Hardison R.C."/>
            <person name="Makova K.D."/>
            <person name="Miller W."/>
            <person name="Milosavljevic A."/>
            <person name="Palermo R.E."/>
            <person name="Siepel A."/>
            <person name="Sikela J.M."/>
            <person name="Attaway T."/>
            <person name="Bell S."/>
            <person name="Bernard K.E."/>
            <person name="Buhay C.J."/>
            <person name="Chandrabose M.N."/>
            <person name="Dao M."/>
            <person name="Davis C."/>
            <person name="Delehaunty K.D."/>
            <person name="Ding Y."/>
            <person name="Dinh H.H."/>
            <person name="Dugan-Rocha S."/>
            <person name="Fulton L.A."/>
            <person name="Gabisi R.A."/>
            <person name="Garner T.T."/>
            <person name="Godfrey J."/>
            <person name="Hawes A.C."/>
            <person name="Hernandez J."/>
            <person name="Hines S."/>
            <person name="Holder M."/>
            <person name="Hume J."/>
            <person name="Jhangiani S.N."/>
            <person name="Joshi V."/>
            <person name="Khan Z.M."/>
            <person name="Kirkness E.F."/>
            <person name="Cree A."/>
            <person name="Fowler R.G."/>
            <person name="Lee S."/>
            <person name="Lewis L.R."/>
            <person name="Li Z."/>
            <person name="Liu Y.-S."/>
            <person name="Moore S.M."/>
            <person name="Muzny D."/>
            <person name="Nazareth L.V."/>
            <person name="Ngo D.N."/>
            <person name="Okwuonu G.O."/>
            <person name="Pai G."/>
            <person name="Parker D."/>
            <person name="Paul H.A."/>
            <person name="Pfannkoch C."/>
            <person name="Pohl C.S."/>
            <person name="Rogers Y.-H.C."/>
            <person name="Ruiz S.J."/>
            <person name="Sabo A."/>
            <person name="Santibanez J."/>
            <person name="Schneider B.W."/>
            <person name="Smith S.M."/>
            <person name="Sodergren E."/>
            <person name="Svatek A.F."/>
            <person name="Utterback T.R."/>
            <person name="Vattathil S."/>
            <person name="Warren W."/>
            <person name="White C.S."/>
            <person name="Chinwalla A.T."/>
            <person name="Feng Y."/>
            <person name="Halpern A.L."/>
            <person name="Hillier L.W."/>
            <person name="Huang X."/>
            <person name="Minx P."/>
            <person name="Nelson J.O."/>
            <person name="Pepin K.H."/>
            <person name="Qin X."/>
            <person name="Sutton G.G."/>
            <person name="Venter E."/>
            <person name="Walenz B.P."/>
            <person name="Wallis J.W."/>
            <person name="Worley K.C."/>
            <person name="Yang S.-P."/>
            <person name="Jones S.M."/>
            <person name="Marra M.A."/>
            <person name="Rocchi M."/>
            <person name="Schein J.E."/>
            <person name="Baertsch R."/>
            <person name="Clarke L."/>
            <person name="Csuros M."/>
            <person name="Glasscock J."/>
            <person name="Harris R.A."/>
            <person name="Havlak P."/>
            <person name="Jackson A.R."/>
            <person name="Jiang H."/>
            <person name="Liu Y."/>
            <person name="Messina D.N."/>
            <person name="Shen Y."/>
            <person name="Song H.X.-Z."/>
            <person name="Wylie T."/>
            <person name="Zhang L."/>
            <person name="Birney E."/>
            <person name="Han K."/>
            <person name="Konkel M.K."/>
            <person name="Lee J."/>
            <person name="Smit A.F.A."/>
            <person name="Ullmer B."/>
            <person name="Wang H."/>
            <person name="Xing J."/>
            <person name="Burhans R."/>
            <person name="Cheng Z."/>
            <person name="Karro J.E."/>
            <person name="Ma J."/>
            <person name="Raney B."/>
            <person name="She X."/>
            <person name="Cox M.J."/>
            <person name="Demuth J.P."/>
            <person name="Dumas L.J."/>
            <person name="Han S.-G."/>
            <person name="Hopkins J."/>
            <person name="Karimpour-Fard A."/>
            <person name="Kim Y.H."/>
            <person name="Pollack J.R."/>
            <person name="Vinar T."/>
            <person name="Addo-Quaye C."/>
            <person name="Degenhardt J."/>
            <person name="Denby A."/>
            <person name="Hubisz M.J."/>
            <person name="Indap A."/>
            <person name="Kosiol C."/>
            <person name="Lahn B.T."/>
            <person name="Lawson H.A."/>
            <person name="Marklein A."/>
            <person name="Nielsen R."/>
            <person name="Vallender E.J."/>
            <person name="Clark A.G."/>
            <person name="Ferguson B."/>
            <person name="Hernandez R.D."/>
            <person name="Hirani K."/>
            <person name="Kehrer-Sawatzki H."/>
            <person name="Kolb J."/>
            <person name="Patil S."/>
            <person name="Pu L.-L."/>
            <person name="Ren Y."/>
            <person name="Smith D.G."/>
            <person name="Wheeler D.A."/>
            <person name="Schenck I."/>
            <person name="Ball E.V."/>
            <person name="Chen R."/>
            <person name="Cooper D.N."/>
            <person name="Giardine B."/>
            <person name="Hsu F."/>
            <person name="Kent W.J."/>
            <person name="Lesk A."/>
            <person name="Nelson D.L."/>
            <person name="O'brien W.E."/>
            <person name="Pruefer K."/>
            <person name="Stenson P.D."/>
            <person name="Wallace J.C."/>
            <person name="Ke H."/>
            <person name="Liu X.-M."/>
            <person name="Wang P."/>
            <person name="Xiang A.P."/>
            <person name="Yang F."/>
            <person name="Barber G.P."/>
            <person name="Haussler D."/>
            <person name="Karolchik D."/>
            <person name="Kern A.D."/>
            <person name="Kuhn R.M."/>
            <person name="Smith K.E."/>
            <person name="Zwieg A.S."/>
        </authorList>
    </citation>
    <scope>NUCLEOTIDE SEQUENCE [LARGE SCALE GENOMIC DNA]</scope>
    <source>
        <strain evidence="18">17573</strain>
    </source>
</reference>
<dbReference type="GO" id="GO:0016853">
    <property type="term" value="F:isomerase activity"/>
    <property type="evidence" value="ECO:0007669"/>
    <property type="project" value="UniProtKB-KW"/>
</dbReference>
<dbReference type="AlphaFoldDB" id="A0A5F7ZY30"/>
<evidence type="ECO:0000256" key="15">
    <source>
        <dbReference type="SAM" id="Phobius"/>
    </source>
</evidence>
<comment type="pathway">
    <text evidence="2">Nucleotide-sugar biosynthesis; UDP-N-acetyl-alpha-D-glucosamine biosynthesis; alpha-D-glucosamine 6-phosphate from D-fructose 6-phosphate: step 1/1.</text>
</comment>
<dbReference type="InterPro" id="IPR018321">
    <property type="entry name" value="Glucosamine6P_isomerase_CS"/>
</dbReference>
<keyword evidence="8" id="KW-0175">Coiled coil</keyword>
<keyword evidence="6" id="KW-0963">Cytoplasm</keyword>
<dbReference type="ExpressionAtlas" id="A0A5F7ZY30">
    <property type="expression patterns" value="baseline"/>
</dbReference>
<comment type="subunit">
    <text evidence="4">Homohexamer.</text>
</comment>
<dbReference type="SUPFAM" id="SSF100950">
    <property type="entry name" value="NagB/RpiA/CoA transferase-like"/>
    <property type="match status" value="1"/>
</dbReference>
<keyword evidence="18" id="KW-1185">Reference proteome</keyword>
<evidence type="ECO:0000313" key="18">
    <source>
        <dbReference type="Proteomes" id="UP000006718"/>
    </source>
</evidence>
<reference evidence="17" key="2">
    <citation type="submission" date="2019-01" db="EMBL/GenBank/DDBJ databases">
        <authorList>
            <person name="Graves T."/>
            <person name="Eichler E.E."/>
            <person name="Wilson R.K."/>
        </authorList>
    </citation>
    <scope>NUCLEOTIDE SEQUENCE [LARGE SCALE GENOMIC DNA]</scope>
    <source>
        <strain evidence="17">17573</strain>
    </source>
</reference>
<evidence type="ECO:0000259" key="16">
    <source>
        <dbReference type="Pfam" id="PF01182"/>
    </source>
</evidence>
<organism evidence="17 18">
    <name type="scientific">Macaca mulatta</name>
    <name type="common">Rhesus macaque</name>
    <dbReference type="NCBI Taxonomy" id="9544"/>
    <lineage>
        <taxon>Eukaryota</taxon>
        <taxon>Metazoa</taxon>
        <taxon>Chordata</taxon>
        <taxon>Craniata</taxon>
        <taxon>Vertebrata</taxon>
        <taxon>Euteleostomi</taxon>
        <taxon>Mammalia</taxon>
        <taxon>Eutheria</taxon>
        <taxon>Euarchontoglires</taxon>
        <taxon>Primates</taxon>
        <taxon>Haplorrhini</taxon>
        <taxon>Catarrhini</taxon>
        <taxon>Cercopithecidae</taxon>
        <taxon>Cercopithecinae</taxon>
        <taxon>Macaca</taxon>
    </lineage>
</organism>
<evidence type="ECO:0000256" key="10">
    <source>
        <dbReference type="ARBA" id="ARBA00023277"/>
    </source>
</evidence>
<dbReference type="GeneTree" id="ENSGT00390000014316"/>
<dbReference type="EC" id="3.5.99.6" evidence="5"/>
<dbReference type="SMR" id="A0A5F7ZY30"/>
<keyword evidence="15" id="KW-1133">Transmembrane helix</keyword>
<dbReference type="Pfam" id="PF01182">
    <property type="entry name" value="Glucosamine_iso"/>
    <property type="match status" value="1"/>
</dbReference>
<feature type="domain" description="Glucosamine/galactosamine-6-phosphate isomerase" evidence="16">
    <location>
        <begin position="116"/>
        <end position="333"/>
    </location>
</feature>
<feature type="compositionally biased region" description="Basic and acidic residues" evidence="14">
    <location>
        <begin position="8"/>
        <end position="23"/>
    </location>
</feature>